<dbReference type="Proteomes" id="UP000012101">
    <property type="component" value="Unassembled WGS sequence"/>
</dbReference>
<name>M6FDK6_9LEPT</name>
<evidence type="ECO:0000313" key="1">
    <source>
        <dbReference type="EMBL" id="EMM70490.1"/>
    </source>
</evidence>
<gene>
    <name evidence="1" type="ORF">LEP1GSC038_1086</name>
</gene>
<sequence length="53" mass="6124">MTNLDFWFGKETADLAKRFDARNGNDSFSQDLKELETLHSLAAPYPITYQKNN</sequence>
<organism evidence="1 2">
    <name type="scientific">Leptospira weilii str. 2006001855</name>
    <dbReference type="NCBI Taxonomy" id="996804"/>
    <lineage>
        <taxon>Bacteria</taxon>
        <taxon>Pseudomonadati</taxon>
        <taxon>Spirochaetota</taxon>
        <taxon>Spirochaetia</taxon>
        <taxon>Leptospirales</taxon>
        <taxon>Leptospiraceae</taxon>
        <taxon>Leptospira</taxon>
    </lineage>
</organism>
<proteinExistence type="predicted"/>
<reference evidence="1 2" key="1">
    <citation type="submission" date="2013-01" db="EMBL/GenBank/DDBJ databases">
        <authorList>
            <person name="Harkins D.M."/>
            <person name="Durkin A.S."/>
            <person name="Brinkac L.M."/>
            <person name="Haft D.H."/>
            <person name="Selengut J.D."/>
            <person name="Sanka R."/>
            <person name="DePew J."/>
            <person name="Purushe J."/>
            <person name="Hospenthal D.R."/>
            <person name="Murray C.K."/>
            <person name="Pimentel G."/>
            <person name="Wasfy M."/>
            <person name="Vinetz J.M."/>
            <person name="Sutton G.G."/>
            <person name="Nierman W.C."/>
            <person name="Fouts D.E."/>
        </authorList>
    </citation>
    <scope>NUCLEOTIDE SEQUENCE [LARGE SCALE GENOMIC DNA]</scope>
    <source>
        <strain evidence="1 2">2006001855</strain>
    </source>
</reference>
<dbReference type="AlphaFoldDB" id="M6FDK6"/>
<accession>M6FDK6</accession>
<dbReference type="EMBL" id="AFJM02000074">
    <property type="protein sequence ID" value="EMM70490.1"/>
    <property type="molecule type" value="Genomic_DNA"/>
</dbReference>
<protein>
    <submittedName>
        <fullName evidence="1">Uncharacterized protein</fullName>
    </submittedName>
</protein>
<evidence type="ECO:0000313" key="2">
    <source>
        <dbReference type="Proteomes" id="UP000012101"/>
    </source>
</evidence>
<comment type="caution">
    <text evidence="1">The sequence shown here is derived from an EMBL/GenBank/DDBJ whole genome shotgun (WGS) entry which is preliminary data.</text>
</comment>